<feature type="region of interest" description="Disordered" evidence="1">
    <location>
        <begin position="47"/>
        <end position="68"/>
    </location>
</feature>
<sequence length="68" mass="7878">MPDCMQAHIDHSNALGLLDILQTCYFDRSKLDIACLDMSPLNDQPRSIWNTSRMKDATLQNKKKRKLE</sequence>
<comment type="caution">
    <text evidence="2">The sequence shown here is derived from an EMBL/GenBank/DDBJ whole genome shotgun (WGS) entry which is preliminary data.</text>
</comment>
<proteinExistence type="predicted"/>
<dbReference type="EMBL" id="PDCK01000045">
    <property type="protein sequence ID" value="PRQ16579.1"/>
    <property type="molecule type" value="Genomic_DNA"/>
</dbReference>
<dbReference type="Gramene" id="PRQ16579">
    <property type="protein sequence ID" value="PRQ16579"/>
    <property type="gene ID" value="RchiOBHm_Chr7g0185751"/>
</dbReference>
<dbReference type="Proteomes" id="UP000238479">
    <property type="component" value="Chromosome 7"/>
</dbReference>
<reference evidence="2 3" key="1">
    <citation type="journal article" date="2018" name="Nat. Genet.">
        <title>The Rosa genome provides new insights in the design of modern roses.</title>
        <authorList>
            <person name="Bendahmane M."/>
        </authorList>
    </citation>
    <scope>NUCLEOTIDE SEQUENCE [LARGE SCALE GENOMIC DNA]</scope>
    <source>
        <strain evidence="3">cv. Old Blush</strain>
    </source>
</reference>
<dbReference type="AlphaFoldDB" id="A0A2P6P3T3"/>
<protein>
    <submittedName>
        <fullName evidence="2">Uncharacterized protein</fullName>
    </submittedName>
</protein>
<gene>
    <name evidence="2" type="ORF">RchiOBHm_Chr7g0185751</name>
</gene>
<organism evidence="2 3">
    <name type="scientific">Rosa chinensis</name>
    <name type="common">China rose</name>
    <dbReference type="NCBI Taxonomy" id="74649"/>
    <lineage>
        <taxon>Eukaryota</taxon>
        <taxon>Viridiplantae</taxon>
        <taxon>Streptophyta</taxon>
        <taxon>Embryophyta</taxon>
        <taxon>Tracheophyta</taxon>
        <taxon>Spermatophyta</taxon>
        <taxon>Magnoliopsida</taxon>
        <taxon>eudicotyledons</taxon>
        <taxon>Gunneridae</taxon>
        <taxon>Pentapetalae</taxon>
        <taxon>rosids</taxon>
        <taxon>fabids</taxon>
        <taxon>Rosales</taxon>
        <taxon>Rosaceae</taxon>
        <taxon>Rosoideae</taxon>
        <taxon>Rosoideae incertae sedis</taxon>
        <taxon>Rosa</taxon>
    </lineage>
</organism>
<accession>A0A2P6P3T3</accession>
<evidence type="ECO:0000313" key="3">
    <source>
        <dbReference type="Proteomes" id="UP000238479"/>
    </source>
</evidence>
<evidence type="ECO:0000256" key="1">
    <source>
        <dbReference type="SAM" id="MobiDB-lite"/>
    </source>
</evidence>
<evidence type="ECO:0000313" key="2">
    <source>
        <dbReference type="EMBL" id="PRQ16579.1"/>
    </source>
</evidence>
<name>A0A2P6P3T3_ROSCH</name>
<keyword evidence="3" id="KW-1185">Reference proteome</keyword>